<dbReference type="InterPro" id="IPR026906">
    <property type="entry name" value="LRR_5"/>
</dbReference>
<dbReference type="InterPro" id="IPR032675">
    <property type="entry name" value="LRR_dom_sf"/>
</dbReference>
<organism evidence="2 3">
    <name type="scientific">Winogradskyella jejuensis</name>
    <dbReference type="NCBI Taxonomy" id="1089305"/>
    <lineage>
        <taxon>Bacteria</taxon>
        <taxon>Pseudomonadati</taxon>
        <taxon>Bacteroidota</taxon>
        <taxon>Flavobacteriia</taxon>
        <taxon>Flavobacteriales</taxon>
        <taxon>Flavobacteriaceae</taxon>
        <taxon>Winogradskyella</taxon>
    </lineage>
</organism>
<dbReference type="Gene3D" id="3.80.10.10">
    <property type="entry name" value="Ribonuclease Inhibitor"/>
    <property type="match status" value="7"/>
</dbReference>
<keyword evidence="1" id="KW-0732">Signal</keyword>
<dbReference type="RefSeq" id="WP_073083560.1">
    <property type="nucleotide sequence ID" value="NZ_FQWS01000001.1"/>
</dbReference>
<dbReference type="InterPro" id="IPR053139">
    <property type="entry name" value="Surface_bspA-like"/>
</dbReference>
<dbReference type="SUPFAM" id="SSF52058">
    <property type="entry name" value="L domain-like"/>
    <property type="match status" value="1"/>
</dbReference>
<feature type="signal peptide" evidence="1">
    <location>
        <begin position="1"/>
        <end position="23"/>
    </location>
</feature>
<keyword evidence="3" id="KW-1185">Reference proteome</keyword>
<accession>A0A1M5MCX6</accession>
<feature type="chain" id="PRO_5013064727" evidence="1">
    <location>
        <begin position="24"/>
        <end position="1452"/>
    </location>
</feature>
<reference evidence="3" key="1">
    <citation type="submission" date="2016-11" db="EMBL/GenBank/DDBJ databases">
        <authorList>
            <person name="Varghese N."/>
            <person name="Submissions S."/>
        </authorList>
    </citation>
    <scope>NUCLEOTIDE SEQUENCE [LARGE SCALE GENOMIC DNA]</scope>
    <source>
        <strain evidence="3">DSM 25330</strain>
    </source>
</reference>
<dbReference type="PANTHER" id="PTHR45661">
    <property type="entry name" value="SURFACE ANTIGEN"/>
    <property type="match status" value="1"/>
</dbReference>
<gene>
    <name evidence="2" type="ORF">SAMN05444148_0867</name>
</gene>
<dbReference type="Pfam" id="PF13306">
    <property type="entry name" value="LRR_5"/>
    <property type="match status" value="6"/>
</dbReference>
<dbReference type="Proteomes" id="UP000184522">
    <property type="component" value="Unassembled WGS sequence"/>
</dbReference>
<dbReference type="PANTHER" id="PTHR45661:SF3">
    <property type="entry name" value="IG-LIKE DOMAIN-CONTAINING PROTEIN"/>
    <property type="match status" value="1"/>
</dbReference>
<name>A0A1M5MCX6_9FLAO</name>
<dbReference type="EMBL" id="FQWS01000001">
    <property type="protein sequence ID" value="SHG75190.1"/>
    <property type="molecule type" value="Genomic_DNA"/>
</dbReference>
<protein>
    <submittedName>
        <fullName evidence="2">Leucine rich repeat-containing protein</fullName>
    </submittedName>
</protein>
<dbReference type="STRING" id="1089305.SAMN05444148_0867"/>
<evidence type="ECO:0000313" key="2">
    <source>
        <dbReference type="EMBL" id="SHG75190.1"/>
    </source>
</evidence>
<evidence type="ECO:0000313" key="3">
    <source>
        <dbReference type="Proteomes" id="UP000184522"/>
    </source>
</evidence>
<proteinExistence type="predicted"/>
<sequence>MKTKLLTLLTVVFTTLSYSQTFTDNGLNYNVISTNPNEVEVTGGTVTNPLTIPSTVTDGTDSYTVTEVGSQAFRNKGVTSVILPNTLRIINFRGFRDNGNLTSVTLPASVTNVNGEAFLNSGLNEVIAEGTVPANISNSSFGTRANVDLIVPDGFEATYISGGWTGFRTVNGEIPVGGTFDVGDLRYRVTSQNPLEVEVAGRLNGIVDVVIPASVVEPQLGDTYTVTAIGSRAFRNAGINSVSFSNTIEVIKNEAFENNNLTTVTLPASLITIDNEAFNSNNSLIEVILDAVAAPTIQTNSFTNRGNINLTVPNGSETVYENSGWTGFFSVNGIPSIGSDFSVDGFNYRINGVNPNTVELRSGGNGITDLVLPSTTTKNGISFTVNAIGFRAFRGRNLNSVVLPQNADLIGNEAFESNNLTTITLPASVATIENEAFRDNPLTEIISQAVTAPTLETDNSITNRGNISLTVPNGSETIYENGGWTGFFSVNGIPSIGSDFSVDGFNYRINGVNPNTVELRSGGNGITDLVLPSTTTKNGISFTVTAVGFRAFRNKGINSVVFPQNIEVIDAEAFELNNLTAITFPASVTTIGEDAFLNNALTQVTFTSGPETIGVNAFRGNQLTNLSIPLGTVAIENGAFSNNQISSLSLPNSIDIIDEAAFLNNQIGSLVIPTGVITIGRAAFRDNRLTNVIFPNTVETIDTDAFLNNQLVNITLPSSLTTLGSAAFRNNQLTSIVIPDGITELRPQTFRDNDLISVTLPANLQTIRNDVFRNNEIESISFPESLIELQGFSFRNNKLTSVTIPANITTIAANTFNANLLTTITIPSNITSIENDAFSSNPLANIIADSETPAAITASSFGTRSTINLTIIPNQQSVIDDYVAAGWTGFGSVNGDFQIGAQFTAGDFRYEVTSVSPNEVKVLSRVTTEQNISIPEIVTEAGTTFTITAIENNAFQNTDITSVTLPASITTIGSNSFSLATLEQVEALGTAPATIESNSFGERENIALTVPSGNEIDYENAGWTGFFTINGNGLAVGNTFTVNAIRYEILTLAPNTLSAVGQNGTVPNGDFVFPELISKNGVDFTITTIGNEAFRNRGVQTLQLPSTLTTLEGRAFRDNGSLRSTNIPVNITSIGGEAFFDNGLTEIISESVNPPTINNGTINPRNNINLFIPQGTMQAYLDNGWTGFKSIIEQGTTILEPKVFLQGAYLNPNTGEETLMRDDLRVAGLIPTTSPYSDALAVNASVFNVEGENAIVDWVFVELRDAFDLTNIIEARSALLQRDGDIVDLNGLGILQFTAPNGNYFVAIKHRNHLGIVSNSLLLLDGNRLNLDFTNTATLTLGTNAQTNFGMPENTLGMWAGDANSDGVVRFSGANAEPTDIRDAVLNNPDNIFNSLFFAAQGYLNEDINMDGELKFSAGNSEPLFIRDNILGNPGNVFNSLFSNITSQIPQN</sequence>
<evidence type="ECO:0000256" key="1">
    <source>
        <dbReference type="SAM" id="SignalP"/>
    </source>
</evidence>
<dbReference type="OrthoDB" id="1385830at2"/>